<proteinExistence type="inferred from homology"/>
<dbReference type="AlphaFoldDB" id="A0A3S4FD85"/>
<sequence length="346" mass="36231">MPPLRQLATIAAATSAVVMSTVLTTDFGSGAAHAQTAGRDAAATAATESWPERPIRFLVTSAAGGGIDLMARLLADGLSRELPQRVVVENNGAAGGLIATRAVAKAEPDGYTFLFSGPGMASLPYVYKNPGYAVRDDFAAVSLVTRYPLVMVTTPDLPAKTLPEFIALVKKNPGKYAFGSSGIGGASHIPLEAFKAQAGLDMIHVPYRGSGQTTAALLGGQIQLVIDGLAPQLPNIQDGRVRALAVSTTERSPKQPDIPTVAETLPGFAFPMWVAVFAPAKTPPAIVERMSKAITAAVQSPAVAKRLQELVVDPVGSTPKELDRFLDEQLAFNKAVIEKAGIHVQE</sequence>
<gene>
    <name evidence="2" type="ORF">RHODGE_RHODGE_05053</name>
</gene>
<dbReference type="EMBL" id="UWOC01000214">
    <property type="protein sequence ID" value="VCU11572.1"/>
    <property type="molecule type" value="Genomic_DNA"/>
</dbReference>
<reference evidence="3" key="1">
    <citation type="submission" date="2018-10" db="EMBL/GenBank/DDBJ databases">
        <authorList>
            <person name="Peiro R."/>
            <person name="Begona"/>
            <person name="Cbmso G."/>
            <person name="Lopez M."/>
            <person name="Gonzalez S."/>
            <person name="Sacristan E."/>
            <person name="Castillo E."/>
        </authorList>
    </citation>
    <scope>NUCLEOTIDE SEQUENCE [LARGE SCALE GENOMIC DNA]</scope>
</reference>
<evidence type="ECO:0000313" key="3">
    <source>
        <dbReference type="Proteomes" id="UP000289200"/>
    </source>
</evidence>
<dbReference type="PIRSF" id="PIRSF017082">
    <property type="entry name" value="YflP"/>
    <property type="match status" value="1"/>
</dbReference>
<dbReference type="PANTHER" id="PTHR42928:SF5">
    <property type="entry name" value="BLR1237 PROTEIN"/>
    <property type="match status" value="1"/>
</dbReference>
<dbReference type="InterPro" id="IPR042100">
    <property type="entry name" value="Bug_dom1"/>
</dbReference>
<comment type="caution">
    <text evidence="2">The sequence shown here is derived from an EMBL/GenBank/DDBJ whole genome shotgun (WGS) entry which is preliminary data.</text>
</comment>
<accession>A0A3S4FD85</accession>
<comment type="similarity">
    <text evidence="1">Belongs to the UPF0065 (bug) family.</text>
</comment>
<evidence type="ECO:0008006" key="4">
    <source>
        <dbReference type="Google" id="ProtNLM"/>
    </source>
</evidence>
<dbReference type="Pfam" id="PF03401">
    <property type="entry name" value="TctC"/>
    <property type="match status" value="1"/>
</dbReference>
<organism evidence="2 3">
    <name type="scientific">Rhodoplanes serenus</name>
    <dbReference type="NCBI Taxonomy" id="200615"/>
    <lineage>
        <taxon>Bacteria</taxon>
        <taxon>Pseudomonadati</taxon>
        <taxon>Pseudomonadota</taxon>
        <taxon>Alphaproteobacteria</taxon>
        <taxon>Hyphomicrobiales</taxon>
        <taxon>Nitrobacteraceae</taxon>
        <taxon>Rhodoplanes</taxon>
    </lineage>
</organism>
<dbReference type="RefSeq" id="WP_129611722.1">
    <property type="nucleotide sequence ID" value="NZ_UWOC01000214.1"/>
</dbReference>
<dbReference type="PANTHER" id="PTHR42928">
    <property type="entry name" value="TRICARBOXYLATE-BINDING PROTEIN"/>
    <property type="match status" value="1"/>
</dbReference>
<dbReference type="OrthoDB" id="7957120at2"/>
<dbReference type="InterPro" id="IPR005064">
    <property type="entry name" value="BUG"/>
</dbReference>
<dbReference type="Gene3D" id="3.40.190.10">
    <property type="entry name" value="Periplasmic binding protein-like II"/>
    <property type="match status" value="1"/>
</dbReference>
<evidence type="ECO:0000256" key="1">
    <source>
        <dbReference type="ARBA" id="ARBA00006987"/>
    </source>
</evidence>
<dbReference type="SUPFAM" id="SSF53850">
    <property type="entry name" value="Periplasmic binding protein-like II"/>
    <property type="match status" value="1"/>
</dbReference>
<name>A0A3S4FD85_9BRAD</name>
<dbReference type="Gene3D" id="3.40.190.150">
    <property type="entry name" value="Bordetella uptake gene, domain 1"/>
    <property type="match status" value="1"/>
</dbReference>
<keyword evidence="3" id="KW-1185">Reference proteome</keyword>
<dbReference type="CDD" id="cd07012">
    <property type="entry name" value="PBP2_Bug_TTT"/>
    <property type="match status" value="1"/>
</dbReference>
<protein>
    <recommendedName>
        <fullName evidence="4">Tripartite tricarboxylate transporter substrate binding protein</fullName>
    </recommendedName>
</protein>
<evidence type="ECO:0000313" key="2">
    <source>
        <dbReference type="EMBL" id="VCU11572.1"/>
    </source>
</evidence>
<dbReference type="Proteomes" id="UP000289200">
    <property type="component" value="Unassembled WGS sequence"/>
</dbReference>